<reference evidence="2 3" key="2">
    <citation type="submission" date="2024-07" db="EMBL/GenBank/DDBJ databases">
        <authorList>
            <person name="Akdeniz Z."/>
        </authorList>
    </citation>
    <scope>NUCLEOTIDE SEQUENCE [LARGE SCALE GENOMIC DNA]</scope>
</reference>
<accession>A0AA86V3P8</accession>
<organism evidence="1">
    <name type="scientific">Hexamita inflata</name>
    <dbReference type="NCBI Taxonomy" id="28002"/>
    <lineage>
        <taxon>Eukaryota</taxon>
        <taxon>Metamonada</taxon>
        <taxon>Diplomonadida</taxon>
        <taxon>Hexamitidae</taxon>
        <taxon>Hexamitinae</taxon>
        <taxon>Hexamita</taxon>
    </lineage>
</organism>
<protein>
    <submittedName>
        <fullName evidence="2">Hypothetical_protein</fullName>
    </submittedName>
</protein>
<evidence type="ECO:0000313" key="1">
    <source>
        <dbReference type="EMBL" id="CAI9975176.1"/>
    </source>
</evidence>
<dbReference type="EMBL" id="CAXDID020000414">
    <property type="protein sequence ID" value="CAL6089045.1"/>
    <property type="molecule type" value="Genomic_DNA"/>
</dbReference>
<evidence type="ECO:0000313" key="2">
    <source>
        <dbReference type="EMBL" id="CAL6089045.1"/>
    </source>
</evidence>
<dbReference type="EMBL" id="CATOUU010001164">
    <property type="protein sequence ID" value="CAI9975176.1"/>
    <property type="molecule type" value="Genomic_DNA"/>
</dbReference>
<gene>
    <name evidence="1" type="ORF">HINF_LOCUS62821</name>
    <name evidence="2" type="ORF">HINF_LOCUS64530</name>
</gene>
<dbReference type="AlphaFoldDB" id="A0AA86V3P8"/>
<reference evidence="1" key="1">
    <citation type="submission" date="2023-06" db="EMBL/GenBank/DDBJ databases">
        <authorList>
            <person name="Kurt Z."/>
        </authorList>
    </citation>
    <scope>NUCLEOTIDE SEQUENCE</scope>
</reference>
<proteinExistence type="predicted"/>
<name>A0AA86V3P8_9EUKA</name>
<comment type="caution">
    <text evidence="1">The sequence shown here is derived from an EMBL/GenBank/DDBJ whole genome shotgun (WGS) entry which is preliminary data.</text>
</comment>
<evidence type="ECO:0000313" key="3">
    <source>
        <dbReference type="Proteomes" id="UP001642409"/>
    </source>
</evidence>
<sequence length="105" mass="12187">MLMYSLKTLAALFQSKMTQIQVTSKTQNKQYIICKYLKDTAFYTSIQPRVENFLVKVLAVFAPAITHLAEVESKNRTWCQMCNLKHLKPVSNDMINMQSYNAQFN</sequence>
<keyword evidence="3" id="KW-1185">Reference proteome</keyword>
<dbReference type="Proteomes" id="UP001642409">
    <property type="component" value="Unassembled WGS sequence"/>
</dbReference>